<protein>
    <submittedName>
        <fullName evidence="1">(northern house mosquito) hypothetical protein</fullName>
    </submittedName>
</protein>
<evidence type="ECO:0000313" key="1">
    <source>
        <dbReference type="EMBL" id="CAG6468266.1"/>
    </source>
</evidence>
<name>A0A8D8FE99_CULPI</name>
<dbReference type="AlphaFoldDB" id="A0A8D8FE99"/>
<proteinExistence type="predicted"/>
<reference evidence="1" key="1">
    <citation type="submission" date="2021-05" db="EMBL/GenBank/DDBJ databases">
        <authorList>
            <person name="Alioto T."/>
            <person name="Alioto T."/>
            <person name="Gomez Garrido J."/>
        </authorList>
    </citation>
    <scope>NUCLEOTIDE SEQUENCE</scope>
</reference>
<sequence>MYLVLSILVFFFSTFNSCNFGVLFCVTRLLLQFFLFVCNFLKQLLSSHSDSALPEGTSRRECVNSINFPHKAIYKFYKTSLVPVLSLCVCPWVQSRSVKIWGVFFLFKPISFIKL</sequence>
<organism evidence="1">
    <name type="scientific">Culex pipiens</name>
    <name type="common">House mosquito</name>
    <dbReference type="NCBI Taxonomy" id="7175"/>
    <lineage>
        <taxon>Eukaryota</taxon>
        <taxon>Metazoa</taxon>
        <taxon>Ecdysozoa</taxon>
        <taxon>Arthropoda</taxon>
        <taxon>Hexapoda</taxon>
        <taxon>Insecta</taxon>
        <taxon>Pterygota</taxon>
        <taxon>Neoptera</taxon>
        <taxon>Endopterygota</taxon>
        <taxon>Diptera</taxon>
        <taxon>Nematocera</taxon>
        <taxon>Culicoidea</taxon>
        <taxon>Culicidae</taxon>
        <taxon>Culicinae</taxon>
        <taxon>Culicini</taxon>
        <taxon>Culex</taxon>
        <taxon>Culex</taxon>
    </lineage>
</organism>
<dbReference type="EMBL" id="HBUE01060198">
    <property type="protein sequence ID" value="CAG6468266.1"/>
    <property type="molecule type" value="Transcribed_RNA"/>
</dbReference>
<accession>A0A8D8FE99</accession>